<proteinExistence type="predicted"/>
<feature type="domain" description="Glycosyltransferase subfamily 4-like N-terminal" evidence="2">
    <location>
        <begin position="71"/>
        <end position="193"/>
    </location>
</feature>
<dbReference type="CDD" id="cd03801">
    <property type="entry name" value="GT4_PimA-like"/>
    <property type="match status" value="1"/>
</dbReference>
<evidence type="ECO:0000259" key="2">
    <source>
        <dbReference type="Pfam" id="PF13439"/>
    </source>
</evidence>
<dbReference type="Gene3D" id="3.40.50.2000">
    <property type="entry name" value="Glycogen Phosphorylase B"/>
    <property type="match status" value="2"/>
</dbReference>
<dbReference type="AlphaFoldDB" id="A0A0A8J310"/>
<feature type="domain" description="Glycosyl transferase family 1" evidence="1">
    <location>
        <begin position="206"/>
        <end position="330"/>
    </location>
</feature>
<dbReference type="InterPro" id="IPR001296">
    <property type="entry name" value="Glyco_trans_1"/>
</dbReference>
<dbReference type="Pfam" id="PF13439">
    <property type="entry name" value="Glyco_transf_4"/>
    <property type="match status" value="1"/>
</dbReference>
<organism evidence="3">
    <name type="scientific">Escherichia coli</name>
    <dbReference type="NCBI Taxonomy" id="562"/>
    <lineage>
        <taxon>Bacteria</taxon>
        <taxon>Pseudomonadati</taxon>
        <taxon>Pseudomonadota</taxon>
        <taxon>Gammaproteobacteria</taxon>
        <taxon>Enterobacterales</taxon>
        <taxon>Enterobacteriaceae</taxon>
        <taxon>Escherichia</taxon>
    </lineage>
</organism>
<dbReference type="PANTHER" id="PTHR45947">
    <property type="entry name" value="SULFOQUINOVOSYL TRANSFERASE SQD2"/>
    <property type="match status" value="1"/>
</dbReference>
<dbReference type="PANTHER" id="PTHR45947:SF15">
    <property type="entry name" value="TEICHURONIC ACID BIOSYNTHESIS GLYCOSYLTRANSFERASE TUAC-RELATED"/>
    <property type="match status" value="1"/>
</dbReference>
<keyword evidence="3" id="KW-0808">Transferase</keyword>
<dbReference type="GO" id="GO:0016757">
    <property type="term" value="F:glycosyltransferase activity"/>
    <property type="evidence" value="ECO:0007669"/>
    <property type="project" value="InterPro"/>
</dbReference>
<evidence type="ECO:0000313" key="3">
    <source>
        <dbReference type="EMBL" id="BAQ00779.1"/>
    </source>
</evidence>
<dbReference type="InterPro" id="IPR028098">
    <property type="entry name" value="Glyco_trans_4-like_N"/>
</dbReference>
<dbReference type="SUPFAM" id="SSF53756">
    <property type="entry name" value="UDP-Glycosyltransferase/glycogen phosphorylase"/>
    <property type="match status" value="1"/>
</dbReference>
<name>A0A0A8J310_ECOLX</name>
<accession>A0A0A8J310</accession>
<dbReference type="Pfam" id="PF00534">
    <property type="entry name" value="Glycos_transf_1"/>
    <property type="match status" value="1"/>
</dbReference>
<dbReference type="RefSeq" id="WP_057688662.1">
    <property type="nucleotide sequence ID" value="NZ_AP027673.1"/>
</dbReference>
<dbReference type="EMBL" id="AB811610">
    <property type="protein sequence ID" value="BAQ00779.1"/>
    <property type="molecule type" value="Genomic_DNA"/>
</dbReference>
<evidence type="ECO:0000259" key="1">
    <source>
        <dbReference type="Pfam" id="PF00534"/>
    </source>
</evidence>
<dbReference type="InterPro" id="IPR050194">
    <property type="entry name" value="Glycosyltransferase_grp1"/>
</dbReference>
<sequence>MKVLHIARNVPIKSLRGNPVILDLINRLSQAGIVNKLAFPAEYIPSFSFLRGRPRIFSELKGEFNIGGLEVLFVNFIRIPGRWSFLFSRFYFNKKKLDKFSEGVNCIHAHYIIPDGLVAYELAKNKNIPYIVTIRQGDLDRINKLKHGDCSYKQYEKVVSNAAFLLAINPNIANEIKRIFQKNCITIPHGVDKSLIEYGIENRIHKKIIVAAQFIKRKNIDWVIKVFNSMTDQGISNYTLTIIGEGELENDLKKLASGNDKIIFKPWLSKKELMGEFLLSDIFIMPSDQETFGMVYIEAAAKNCLIIGKKDTGVDGYFENEKNALFISTVGELEIVIKKILLGLIDIREMQNLGTILVEKNMTWDKVTSNYIKLYHKAIANVQNQ</sequence>
<reference evidence="3" key="1">
    <citation type="journal article" date="2014" name="DNA Res.">
        <title>A complete view of the genetic diversity of the Escherichia coli O-antigen biosynthesis gene cluster.</title>
        <authorList>
            <person name="Iguchi A."/>
            <person name="Iyoda S."/>
            <person name="Kikuchi T."/>
            <person name="Ogura Y."/>
            <person name="Katsura K."/>
            <person name="Ohnishi M."/>
            <person name="Hayashi T."/>
            <person name="Thomson N.R."/>
        </authorList>
    </citation>
    <scope>NUCLEOTIDE SEQUENCE</scope>
    <source>
        <strain evidence="3">P2a</strain>
    </source>
</reference>
<protein>
    <submittedName>
        <fullName evidence="3">Putative glycosyltransferase</fullName>
    </submittedName>
</protein>